<accession>A0A8U0HUR4</accession>
<feature type="domain" description="DUF7129" evidence="1">
    <location>
        <begin position="8"/>
        <end position="49"/>
    </location>
</feature>
<sequence>MKTRDPEYDADEEYEYECLNCGEVVSAASYPGGCENCGSSMRNRGMPCE</sequence>
<organism evidence="2 3">
    <name type="scientific">Halorussus limi</name>
    <dbReference type="NCBI Taxonomy" id="2938695"/>
    <lineage>
        <taxon>Archaea</taxon>
        <taxon>Methanobacteriati</taxon>
        <taxon>Methanobacteriota</taxon>
        <taxon>Stenosarchaea group</taxon>
        <taxon>Halobacteria</taxon>
        <taxon>Halobacteriales</taxon>
        <taxon>Haladaptataceae</taxon>
        <taxon>Halorussus</taxon>
    </lineage>
</organism>
<dbReference type="AlphaFoldDB" id="A0A8U0HUR4"/>
<gene>
    <name evidence="2" type="ORF">M0R89_00920</name>
</gene>
<dbReference type="GeneID" id="72183717"/>
<dbReference type="SUPFAM" id="SSF57802">
    <property type="entry name" value="Rubredoxin-like"/>
    <property type="match status" value="1"/>
</dbReference>
<evidence type="ECO:0000259" key="1">
    <source>
        <dbReference type="Pfam" id="PF23455"/>
    </source>
</evidence>
<dbReference type="EMBL" id="CP096659">
    <property type="protein sequence ID" value="UPV74647.1"/>
    <property type="molecule type" value="Genomic_DNA"/>
</dbReference>
<dbReference type="NCBIfam" id="NF033497">
    <property type="entry name" value="rubre_like_arch"/>
    <property type="match status" value="1"/>
</dbReference>
<proteinExistence type="predicted"/>
<dbReference type="Proteomes" id="UP000830729">
    <property type="component" value="Chromosome"/>
</dbReference>
<dbReference type="Pfam" id="PF23455">
    <property type="entry name" value="DUF7129"/>
    <property type="match status" value="1"/>
</dbReference>
<dbReference type="KEGG" id="halx:M0R89_00920"/>
<dbReference type="InterPro" id="IPR055553">
    <property type="entry name" value="DUF7129"/>
</dbReference>
<reference evidence="2 3" key="1">
    <citation type="submission" date="2022-04" db="EMBL/GenBank/DDBJ databases">
        <title>Diverse halophilic archaea isolated from saline environments.</title>
        <authorList>
            <person name="Cui H.-L."/>
        </authorList>
    </citation>
    <scope>NUCLEOTIDE SEQUENCE [LARGE SCALE GENOMIC DNA]</scope>
    <source>
        <strain evidence="2 3">XZYJT49</strain>
    </source>
</reference>
<dbReference type="RefSeq" id="WP_248650692.1">
    <property type="nucleotide sequence ID" value="NZ_CP096659.1"/>
</dbReference>
<name>A0A8U0HUR4_9EURY</name>
<keyword evidence="3" id="KW-1185">Reference proteome</keyword>
<evidence type="ECO:0000313" key="2">
    <source>
        <dbReference type="EMBL" id="UPV74647.1"/>
    </source>
</evidence>
<protein>
    <submittedName>
        <fullName evidence="2">Rubrerythrin-like domain-containing protein</fullName>
    </submittedName>
</protein>
<evidence type="ECO:0000313" key="3">
    <source>
        <dbReference type="Proteomes" id="UP000830729"/>
    </source>
</evidence>